<comment type="caution">
    <text evidence="1">The sequence shown here is derived from an EMBL/GenBank/DDBJ whole genome shotgun (WGS) entry which is preliminary data.</text>
</comment>
<sequence>MLTHTLTTSNFIIAQSLCLYVKFLFSEMDRINGNGESCLNESREETSSFKGISEFLIYVHLQLLYILTLLTHTRSSRLCL</sequence>
<dbReference type="Proteomes" id="UP000194551">
    <property type="component" value="Unassembled WGS sequence"/>
</dbReference>
<gene>
    <name evidence="1" type="ORF">BK774_15445</name>
</gene>
<accession>A0A9X6KHE0</accession>
<dbReference type="AlphaFoldDB" id="A0A9X6KHE0"/>
<evidence type="ECO:0000313" key="1">
    <source>
        <dbReference type="EMBL" id="OUA02568.1"/>
    </source>
</evidence>
<dbReference type="EMBL" id="NFEM01000073">
    <property type="protein sequence ID" value="OUA02568.1"/>
    <property type="molecule type" value="Genomic_DNA"/>
</dbReference>
<evidence type="ECO:0000313" key="2">
    <source>
        <dbReference type="Proteomes" id="UP000194551"/>
    </source>
</evidence>
<name>A0A9X6KHE0_BACTU</name>
<proteinExistence type="predicted"/>
<reference evidence="1 2" key="1">
    <citation type="submission" date="2016-10" db="EMBL/GenBank/DDBJ databases">
        <title>Comparative genomics of Bacillus thuringiensis reveals a path to pathogens against multiple invertebrate hosts.</title>
        <authorList>
            <person name="Zheng J."/>
            <person name="Gao Q."/>
            <person name="Liu H."/>
            <person name="Peng D."/>
            <person name="Ruan L."/>
            <person name="Sun M."/>
        </authorList>
    </citation>
    <scope>NUCLEOTIDE SEQUENCE [LARGE SCALE GENOMIC DNA]</scope>
    <source>
        <strain evidence="1">HD5</strain>
    </source>
</reference>
<protein>
    <submittedName>
        <fullName evidence="1">Uncharacterized protein</fullName>
    </submittedName>
</protein>
<organism evidence="1 2">
    <name type="scientific">Bacillus thuringiensis</name>
    <dbReference type="NCBI Taxonomy" id="1428"/>
    <lineage>
        <taxon>Bacteria</taxon>
        <taxon>Bacillati</taxon>
        <taxon>Bacillota</taxon>
        <taxon>Bacilli</taxon>
        <taxon>Bacillales</taxon>
        <taxon>Bacillaceae</taxon>
        <taxon>Bacillus</taxon>
        <taxon>Bacillus cereus group</taxon>
    </lineage>
</organism>